<reference evidence="1 2" key="1">
    <citation type="submission" date="2019-07" db="EMBL/GenBank/DDBJ databases">
        <authorList>
            <person name="Park M."/>
        </authorList>
    </citation>
    <scope>NUCLEOTIDE SEQUENCE [LARGE SCALE GENOMIC DNA]</scope>
    <source>
        <strain evidence="1 2">KCTC32445</strain>
    </source>
</reference>
<evidence type="ECO:0000313" key="2">
    <source>
        <dbReference type="Proteomes" id="UP000320160"/>
    </source>
</evidence>
<dbReference type="RefSeq" id="WP_143776969.1">
    <property type="nucleotide sequence ID" value="NZ_VKKU01000002.1"/>
</dbReference>
<dbReference type="OrthoDB" id="8447945at2"/>
<accession>A0A553WAN1</accession>
<dbReference type="Proteomes" id="UP000320160">
    <property type="component" value="Unassembled WGS sequence"/>
</dbReference>
<sequence>MRTTVPSDFSLSFTGAEGPYTVRFQPIDEWDGIINVAIGGFEMRWSVDHADREEGGGIILGGMTSGSETLWNDQFWFELRLDDTPPVIRYWGDKVVWREDLAI</sequence>
<dbReference type="AlphaFoldDB" id="A0A553WAN1"/>
<comment type="caution">
    <text evidence="1">The sequence shown here is derived from an EMBL/GenBank/DDBJ whole genome shotgun (WGS) entry which is preliminary data.</text>
</comment>
<proteinExistence type="predicted"/>
<dbReference type="EMBL" id="VKKU01000002">
    <property type="protein sequence ID" value="TSB01749.1"/>
    <property type="molecule type" value="Genomic_DNA"/>
</dbReference>
<name>A0A553WAN1_9SPHN</name>
<gene>
    <name evidence="1" type="ORF">FOM92_11280</name>
</gene>
<organism evidence="1 2">
    <name type="scientific">Sphingorhabdus contaminans</name>
    <dbReference type="NCBI Taxonomy" id="1343899"/>
    <lineage>
        <taxon>Bacteria</taxon>
        <taxon>Pseudomonadati</taxon>
        <taxon>Pseudomonadota</taxon>
        <taxon>Alphaproteobacteria</taxon>
        <taxon>Sphingomonadales</taxon>
        <taxon>Sphingomonadaceae</taxon>
        <taxon>Sphingorhabdus</taxon>
    </lineage>
</organism>
<protein>
    <submittedName>
        <fullName evidence="1">Uncharacterized protein</fullName>
    </submittedName>
</protein>
<keyword evidence="2" id="KW-1185">Reference proteome</keyword>
<evidence type="ECO:0000313" key="1">
    <source>
        <dbReference type="EMBL" id="TSB01749.1"/>
    </source>
</evidence>